<feature type="compositionally biased region" description="Polar residues" evidence="1">
    <location>
        <begin position="1079"/>
        <end position="1092"/>
    </location>
</feature>
<comment type="caution">
    <text evidence="2">The sequence shown here is derived from an EMBL/GenBank/DDBJ whole genome shotgun (WGS) entry which is preliminary data.</text>
</comment>
<feature type="compositionally biased region" description="Low complexity" evidence="1">
    <location>
        <begin position="218"/>
        <end position="227"/>
    </location>
</feature>
<feature type="region of interest" description="Disordered" evidence="1">
    <location>
        <begin position="102"/>
        <end position="127"/>
    </location>
</feature>
<feature type="compositionally biased region" description="Basic and acidic residues" evidence="1">
    <location>
        <begin position="1050"/>
        <end position="1061"/>
    </location>
</feature>
<feature type="compositionally biased region" description="Polar residues" evidence="1">
    <location>
        <begin position="1062"/>
        <end position="1071"/>
    </location>
</feature>
<feature type="compositionally biased region" description="Polar residues" evidence="1">
    <location>
        <begin position="861"/>
        <end position="884"/>
    </location>
</feature>
<feature type="region of interest" description="Disordered" evidence="1">
    <location>
        <begin position="603"/>
        <end position="646"/>
    </location>
</feature>
<evidence type="ECO:0008006" key="4">
    <source>
        <dbReference type="Google" id="ProtNLM"/>
    </source>
</evidence>
<feature type="compositionally biased region" description="Low complexity" evidence="1">
    <location>
        <begin position="102"/>
        <end position="122"/>
    </location>
</feature>
<protein>
    <recommendedName>
        <fullName evidence="4">Eisosome protein SEG2</fullName>
    </recommendedName>
</protein>
<feature type="compositionally biased region" description="Basic and acidic residues" evidence="1">
    <location>
        <begin position="1110"/>
        <end position="1125"/>
    </location>
</feature>
<dbReference type="EMBL" id="JAWIZZ010000047">
    <property type="protein sequence ID" value="KAK5779284.1"/>
    <property type="molecule type" value="Genomic_DNA"/>
</dbReference>
<organism evidence="2 3">
    <name type="scientific">Arxiozyma heterogenica</name>
    <dbReference type="NCBI Taxonomy" id="278026"/>
    <lineage>
        <taxon>Eukaryota</taxon>
        <taxon>Fungi</taxon>
        <taxon>Dikarya</taxon>
        <taxon>Ascomycota</taxon>
        <taxon>Saccharomycotina</taxon>
        <taxon>Saccharomycetes</taxon>
        <taxon>Saccharomycetales</taxon>
        <taxon>Saccharomycetaceae</taxon>
        <taxon>Arxiozyma</taxon>
    </lineage>
</organism>
<reference evidence="3" key="1">
    <citation type="submission" date="2023-07" db="EMBL/GenBank/DDBJ databases">
        <title>A draft genome of Kazachstania heterogenica Y-27499.</title>
        <authorList>
            <person name="Donic C."/>
            <person name="Kralova J.S."/>
            <person name="Fidel L."/>
            <person name="Ben-Dor S."/>
            <person name="Jung S."/>
        </authorList>
    </citation>
    <scope>NUCLEOTIDE SEQUENCE [LARGE SCALE GENOMIC DNA]</scope>
    <source>
        <strain evidence="3">Y27499</strain>
    </source>
</reference>
<dbReference type="Proteomes" id="UP001306508">
    <property type="component" value="Unassembled WGS sequence"/>
</dbReference>
<sequence length="1144" mass="128676">MYRRQSIYNNSQENVNLNALAAAAALGKALSPDGREVDHSKIPFYKSSNRVTAMTNINRSSSITNRHRSQLNSITRHNSMYVSTNEVLQRQEKKRIIIPSYRQTTTNNNNRRTSSLPSSSSTRRNHGKVAAVETKNVHKAFQEFGGPQSVSINSFSNKRNIKKYIPGPNGLIAIDVPIDDDIKRRQRGSYSITTGYLDARNSHSKINYGSRSNSGLHNNINNNDNNNMTQPRIRTRVSSVLLTNNNNSNYNNKTSNSVNKNPYQKNDLTLKKQRSTASLTSKNQKKSSNNLTLDQNKYTKVNVTNRKAINHKESSSKNNLTASTLHSSKENINNKRTVSLPMIESSMPEETELELELDSDNVGSSNLKKLDTPSKIELSELIEETIELEEKLNEDLMSNDEPKPPDVSDRTTIEQYNSSDKIANNKLPNENKTVLDINSIDSQTYSNNDIHTSDFDAIHKDEIYQSDEEISITSLSDTHVGEGTIEKVSNDLVHVSNKSDVSSSFDQEESTVNHKIENINIDRSNQDTNLSVLSEKSVNKTCASKKINLLGNESNRAKNKAVNEQQNGKPKNINKLVTDEPQEKQVEELGLQVMNHSYLDGDQISENIRGGSSDYVSTEEYPNEDAPKAPIPPPISPKRHRKTAHPVRDDLQDVITDAKTTEKHLSSQSENIMKDTLKQDNDHSQNKESITIKKNRTTMADYLRSANPYLSKKDNLNFKAQSSISKKDTYSTPKKKTIRSPSLSPPSKKPITKHSIPSIDLKPPPRFSQNITPIKSALKKTQSYNSDSSVYDDNPANDAYLSLTTAENTRLNARMSNENLVSRKISIKKVKRPQSMVTQATQKPQSPPSKDNKKKSAVITRRSSLIRNSKSTDNSKIVKQQSQLDPDKAASAHEELVITKAKKLVQDPKMSLALYPIEPIPTKSSFEKLRPEKNHLGFKNLSLRTDITNETEYEQSNMNNKFHQNKASVSYPINQQQRTQQMQPLTSTIGYGLSSGWTSRFQDSDSDDDYTFSQSNYFKSNGKSSSKSSKVLSPSKLKSNGFSLFKNTKHHELQEPPDKSSYETPKLSNNSKLDRTIMRTASATDQLTPTSKSELKASPQRVLSEPQLKGSEKIYSDQHIEDGDHKRAHNKFGNKLRKLFGRKK</sequence>
<evidence type="ECO:0000256" key="1">
    <source>
        <dbReference type="SAM" id="MobiDB-lite"/>
    </source>
</evidence>
<evidence type="ECO:0000313" key="3">
    <source>
        <dbReference type="Proteomes" id="UP001306508"/>
    </source>
</evidence>
<accession>A0AAN7W1F5</accession>
<dbReference type="AlphaFoldDB" id="A0AAN7W1F5"/>
<keyword evidence="3" id="KW-1185">Reference proteome</keyword>
<feature type="region of interest" description="Disordered" evidence="1">
    <location>
        <begin position="210"/>
        <end position="230"/>
    </location>
</feature>
<feature type="compositionally biased region" description="Low complexity" evidence="1">
    <location>
        <begin position="243"/>
        <end position="261"/>
    </location>
</feature>
<feature type="compositionally biased region" description="Basic and acidic residues" evidence="1">
    <location>
        <begin position="672"/>
        <end position="686"/>
    </location>
</feature>
<name>A0AAN7W1F5_9SACH</name>
<feature type="region of interest" description="Disordered" evidence="1">
    <location>
        <begin position="310"/>
        <end position="331"/>
    </location>
</feature>
<feature type="region of interest" description="Disordered" evidence="1">
    <location>
        <begin position="723"/>
        <end position="770"/>
    </location>
</feature>
<feature type="compositionally biased region" description="Polar residues" evidence="1">
    <location>
        <begin position="275"/>
        <end position="293"/>
    </location>
</feature>
<feature type="region of interest" description="Disordered" evidence="1">
    <location>
        <begin position="823"/>
        <end position="888"/>
    </location>
</feature>
<gene>
    <name evidence="2" type="ORF">RI543_003174</name>
</gene>
<feature type="compositionally biased region" description="Basic residues" evidence="1">
    <location>
        <begin position="1126"/>
        <end position="1144"/>
    </location>
</feature>
<feature type="region of interest" description="Disordered" evidence="1">
    <location>
        <begin position="243"/>
        <end position="293"/>
    </location>
</feature>
<feature type="compositionally biased region" description="Polar residues" evidence="1">
    <location>
        <begin position="316"/>
        <end position="326"/>
    </location>
</feature>
<evidence type="ECO:0000313" key="2">
    <source>
        <dbReference type="EMBL" id="KAK5779284.1"/>
    </source>
</evidence>
<feature type="region of interest" description="Disordered" evidence="1">
    <location>
        <begin position="1047"/>
        <end position="1144"/>
    </location>
</feature>
<proteinExistence type="predicted"/>
<feature type="region of interest" description="Disordered" evidence="1">
    <location>
        <begin position="661"/>
        <end position="690"/>
    </location>
</feature>
<feature type="compositionally biased region" description="Polar residues" evidence="1">
    <location>
        <begin position="835"/>
        <end position="844"/>
    </location>
</feature>